<gene>
    <name evidence="3" type="ORF">ARMOST_15333</name>
</gene>
<protein>
    <recommendedName>
        <fullName evidence="5">Cyclase</fullName>
    </recommendedName>
</protein>
<dbReference type="GO" id="GO:0019441">
    <property type="term" value="P:L-tryptophan catabolic process to kynurenine"/>
    <property type="evidence" value="ECO:0007669"/>
    <property type="project" value="InterPro"/>
</dbReference>
<dbReference type="Gene3D" id="3.50.30.50">
    <property type="entry name" value="Putative cyclase"/>
    <property type="match status" value="1"/>
</dbReference>
<comment type="similarity">
    <text evidence="1">Belongs to the Cyclase 1 superfamily.</text>
</comment>
<evidence type="ECO:0000256" key="1">
    <source>
        <dbReference type="ARBA" id="ARBA00007865"/>
    </source>
</evidence>
<feature type="signal peptide" evidence="2">
    <location>
        <begin position="1"/>
        <end position="19"/>
    </location>
</feature>
<dbReference type="InterPro" id="IPR007325">
    <property type="entry name" value="KFase/CYL"/>
</dbReference>
<dbReference type="Proteomes" id="UP000219338">
    <property type="component" value="Unassembled WGS sequence"/>
</dbReference>
<dbReference type="InterPro" id="IPR037175">
    <property type="entry name" value="KFase_sf"/>
</dbReference>
<dbReference type="PANTHER" id="PTHR34861">
    <property type="match status" value="1"/>
</dbReference>
<dbReference type="AlphaFoldDB" id="A0A284RT50"/>
<reference evidence="4" key="1">
    <citation type="journal article" date="2017" name="Nat. Ecol. Evol.">
        <title>Genome expansion and lineage-specific genetic innovations in the forest pathogenic fungi Armillaria.</title>
        <authorList>
            <person name="Sipos G."/>
            <person name="Prasanna A.N."/>
            <person name="Walter M.C."/>
            <person name="O'Connor E."/>
            <person name="Balint B."/>
            <person name="Krizsan K."/>
            <person name="Kiss B."/>
            <person name="Hess J."/>
            <person name="Varga T."/>
            <person name="Slot J."/>
            <person name="Riley R."/>
            <person name="Boka B."/>
            <person name="Rigling D."/>
            <person name="Barry K."/>
            <person name="Lee J."/>
            <person name="Mihaltcheva S."/>
            <person name="LaButti K."/>
            <person name="Lipzen A."/>
            <person name="Waldron R."/>
            <person name="Moloney N.M."/>
            <person name="Sperisen C."/>
            <person name="Kredics L."/>
            <person name="Vagvoelgyi C."/>
            <person name="Patrignani A."/>
            <person name="Fitzpatrick D."/>
            <person name="Nagy I."/>
            <person name="Doyle S."/>
            <person name="Anderson J.B."/>
            <person name="Grigoriev I.V."/>
            <person name="Gueldener U."/>
            <person name="Muensterkoetter M."/>
            <person name="Nagy L.G."/>
        </authorList>
    </citation>
    <scope>NUCLEOTIDE SEQUENCE [LARGE SCALE GENOMIC DNA]</scope>
    <source>
        <strain evidence="4">C18/9</strain>
    </source>
</reference>
<name>A0A284RT50_ARMOS</name>
<dbReference type="OrthoDB" id="5396at2759"/>
<dbReference type="GO" id="GO:0004061">
    <property type="term" value="F:arylformamidase activity"/>
    <property type="evidence" value="ECO:0007669"/>
    <property type="project" value="InterPro"/>
</dbReference>
<dbReference type="SUPFAM" id="SSF102198">
    <property type="entry name" value="Putative cyclase"/>
    <property type="match status" value="1"/>
</dbReference>
<dbReference type="PANTHER" id="PTHR34861:SF11">
    <property type="entry name" value="CYCLASE"/>
    <property type="match status" value="1"/>
</dbReference>
<proteinExistence type="inferred from homology"/>
<keyword evidence="2" id="KW-0732">Signal</keyword>
<evidence type="ECO:0000313" key="3">
    <source>
        <dbReference type="EMBL" id="SJL11919.1"/>
    </source>
</evidence>
<evidence type="ECO:0000313" key="4">
    <source>
        <dbReference type="Proteomes" id="UP000219338"/>
    </source>
</evidence>
<keyword evidence="4" id="KW-1185">Reference proteome</keyword>
<dbReference type="Pfam" id="PF04199">
    <property type="entry name" value="Cyclase"/>
    <property type="match status" value="1"/>
</dbReference>
<evidence type="ECO:0008006" key="5">
    <source>
        <dbReference type="Google" id="ProtNLM"/>
    </source>
</evidence>
<feature type="chain" id="PRO_5013057851" description="Cyclase" evidence="2">
    <location>
        <begin position="20"/>
        <end position="369"/>
    </location>
</feature>
<sequence length="369" mass="40714">MDVLCALFTAILLIPRSVATPIPSARYLVAREYNSSDLYANWPTYQDLPLHPSFPTKAAWGVWGPEDELGALNHITPATIQAAKSEIREGIAISLNLGLDLPNPPLPKTRQGLTHAIIPLSGYQDDILTLNTQVSTQFDGLRHYPYSTDGDVSTYQFYNDLISFRDIMSPAKVTTLGIQNSAQKGIAGRAILLDWAGWMDSQNLTFSAFSEQGITAAELDAVAAWEGLPPDFTKPGDFLIVRTAMTKQYKELSEQDQEMLPFRDHFDFLGVEASDEMLEWVWNKKLSIVGSDNIAFEPGALTATIDGTPGKNLHQVFIGGWGQSIVELLDLEELAETCHRLRRFTFFFTIQNLNVPGGVASPPNALAIL</sequence>
<organism evidence="3 4">
    <name type="scientific">Armillaria ostoyae</name>
    <name type="common">Armillaria root rot fungus</name>
    <dbReference type="NCBI Taxonomy" id="47428"/>
    <lineage>
        <taxon>Eukaryota</taxon>
        <taxon>Fungi</taxon>
        <taxon>Dikarya</taxon>
        <taxon>Basidiomycota</taxon>
        <taxon>Agaricomycotina</taxon>
        <taxon>Agaricomycetes</taxon>
        <taxon>Agaricomycetidae</taxon>
        <taxon>Agaricales</taxon>
        <taxon>Marasmiineae</taxon>
        <taxon>Physalacriaceae</taxon>
        <taxon>Armillaria</taxon>
    </lineage>
</organism>
<evidence type="ECO:0000256" key="2">
    <source>
        <dbReference type="SAM" id="SignalP"/>
    </source>
</evidence>
<dbReference type="EMBL" id="FUEG01000015">
    <property type="protein sequence ID" value="SJL11919.1"/>
    <property type="molecule type" value="Genomic_DNA"/>
</dbReference>
<dbReference type="OMA" id="KLSEHCK"/>
<accession>A0A284RT50</accession>
<dbReference type="STRING" id="47428.A0A284RT50"/>